<name>A0A6L2N9Y9_TANCI</name>
<evidence type="ECO:0000259" key="1">
    <source>
        <dbReference type="PROSITE" id="PS50878"/>
    </source>
</evidence>
<dbReference type="EMBL" id="BKCJ010008451">
    <property type="protein sequence ID" value="GEU82287.1"/>
    <property type="molecule type" value="Genomic_DNA"/>
</dbReference>
<dbReference type="InterPro" id="IPR053134">
    <property type="entry name" value="RNA-dir_DNA_polymerase"/>
</dbReference>
<accession>A0A6L2N9Y9</accession>
<dbReference type="Gene3D" id="3.30.70.270">
    <property type="match status" value="1"/>
</dbReference>
<comment type="caution">
    <text evidence="2">The sequence shown here is derived from an EMBL/GenBank/DDBJ whole genome shotgun (WGS) entry which is preliminary data.</text>
</comment>
<dbReference type="SUPFAM" id="SSF56672">
    <property type="entry name" value="DNA/RNA polymerases"/>
    <property type="match status" value="1"/>
</dbReference>
<dbReference type="InterPro" id="IPR000477">
    <property type="entry name" value="RT_dom"/>
</dbReference>
<dbReference type="Pfam" id="PF00078">
    <property type="entry name" value="RVT_1"/>
    <property type="match status" value="1"/>
</dbReference>
<dbReference type="CDD" id="cd01647">
    <property type="entry name" value="RT_LTR"/>
    <property type="match status" value="1"/>
</dbReference>
<organism evidence="2">
    <name type="scientific">Tanacetum cinerariifolium</name>
    <name type="common">Dalmatian daisy</name>
    <name type="synonym">Chrysanthemum cinerariifolium</name>
    <dbReference type="NCBI Taxonomy" id="118510"/>
    <lineage>
        <taxon>Eukaryota</taxon>
        <taxon>Viridiplantae</taxon>
        <taxon>Streptophyta</taxon>
        <taxon>Embryophyta</taxon>
        <taxon>Tracheophyta</taxon>
        <taxon>Spermatophyta</taxon>
        <taxon>Magnoliopsida</taxon>
        <taxon>eudicotyledons</taxon>
        <taxon>Gunneridae</taxon>
        <taxon>Pentapetalae</taxon>
        <taxon>asterids</taxon>
        <taxon>campanulids</taxon>
        <taxon>Asterales</taxon>
        <taxon>Asteraceae</taxon>
        <taxon>Asteroideae</taxon>
        <taxon>Anthemideae</taxon>
        <taxon>Anthemidinae</taxon>
        <taxon>Tanacetum</taxon>
    </lineage>
</organism>
<feature type="domain" description="Reverse transcriptase" evidence="1">
    <location>
        <begin position="1"/>
        <end position="152"/>
    </location>
</feature>
<dbReference type="PROSITE" id="PS50878">
    <property type="entry name" value="RT_POL"/>
    <property type="match status" value="1"/>
</dbReference>
<proteinExistence type="predicted"/>
<sequence>MCIDYRELHKLTTKNLLRIDDLFEQLQVSCYFSKIDIRSVYHQLRVYGEDILKTKFMARNGHFKFTAMPFGLTNTPAVFMVLKNQVCKPYLNKFFILFIDDILIYSKSKEAYKTLVRSNEELKVPKMQSGIRSFLGFIVYYDALNQGLGCVLMQRGKVENTTTEMLRGLNQLIERKKCGGANKTYYDLRDMYGGHVWRRILLPMLAII</sequence>
<reference evidence="2" key="1">
    <citation type="journal article" date="2019" name="Sci. Rep.">
        <title>Draft genome of Tanacetum cinerariifolium, the natural source of mosquito coil.</title>
        <authorList>
            <person name="Yamashiro T."/>
            <person name="Shiraishi A."/>
            <person name="Satake H."/>
            <person name="Nakayama K."/>
        </authorList>
    </citation>
    <scope>NUCLEOTIDE SEQUENCE</scope>
</reference>
<dbReference type="PANTHER" id="PTHR24559:SF444">
    <property type="entry name" value="REVERSE TRANSCRIPTASE DOMAIN-CONTAINING PROTEIN"/>
    <property type="match status" value="1"/>
</dbReference>
<gene>
    <name evidence="2" type="ORF">Tci_054265</name>
</gene>
<keyword evidence="2" id="KW-0695">RNA-directed DNA polymerase</keyword>
<evidence type="ECO:0000313" key="2">
    <source>
        <dbReference type="EMBL" id="GEU82287.1"/>
    </source>
</evidence>
<keyword evidence="2" id="KW-0548">Nucleotidyltransferase</keyword>
<dbReference type="GO" id="GO:0003964">
    <property type="term" value="F:RNA-directed DNA polymerase activity"/>
    <property type="evidence" value="ECO:0007669"/>
    <property type="project" value="UniProtKB-KW"/>
</dbReference>
<dbReference type="Gene3D" id="3.10.10.10">
    <property type="entry name" value="HIV Type 1 Reverse Transcriptase, subunit A, domain 1"/>
    <property type="match status" value="1"/>
</dbReference>
<dbReference type="PANTHER" id="PTHR24559">
    <property type="entry name" value="TRANSPOSON TY3-I GAG-POL POLYPROTEIN"/>
    <property type="match status" value="1"/>
</dbReference>
<dbReference type="AlphaFoldDB" id="A0A6L2N9Y9"/>
<protein>
    <submittedName>
        <fullName evidence="2">Putative reverse transcriptase domain-containing protein</fullName>
    </submittedName>
</protein>
<dbReference type="InterPro" id="IPR043128">
    <property type="entry name" value="Rev_trsase/Diguanyl_cyclase"/>
</dbReference>
<dbReference type="InterPro" id="IPR043502">
    <property type="entry name" value="DNA/RNA_pol_sf"/>
</dbReference>
<keyword evidence="2" id="KW-0808">Transferase</keyword>